<dbReference type="Pfam" id="PF13474">
    <property type="entry name" value="SnoaL_3"/>
    <property type="match status" value="1"/>
</dbReference>
<dbReference type="InterPro" id="IPR032710">
    <property type="entry name" value="NTF2-like_dom_sf"/>
</dbReference>
<gene>
    <name evidence="2" type="ORF">B0G85_1387</name>
</gene>
<reference evidence="2 3" key="1">
    <citation type="submission" date="2017-11" db="EMBL/GenBank/DDBJ databases">
        <title>Genomic Encyclopedia of Type Strains, Phase III (KMG-III): the genomes of soil and plant-associated and newly described type strains.</title>
        <authorList>
            <person name="Whitman W."/>
        </authorList>
    </citation>
    <scope>NUCLEOTIDE SEQUENCE [LARGE SCALE GENOMIC DNA]</scope>
    <source>
        <strain evidence="2 3">UB-Domo-W1</strain>
    </source>
</reference>
<evidence type="ECO:0000313" key="2">
    <source>
        <dbReference type="EMBL" id="PJI79283.1"/>
    </source>
</evidence>
<name>A0A2M8VQ62_9BURK</name>
<evidence type="ECO:0000313" key="3">
    <source>
        <dbReference type="Proteomes" id="UP000229366"/>
    </source>
</evidence>
<keyword evidence="3" id="KW-1185">Reference proteome</keyword>
<sequence length="165" mass="18478">MLESNFSTNRINRYPNIRKLAMSKLARLFQNADEVVDAWREALKNRDVKGALAIWLDDDSITCVLPEGQRLSGHAEIRAGLERLLDKQALFLEPIACISHSVLGAAVYDTTEAVHLRPDQIEAAFFLNITLVLLQDSQGWRIAHLHASHSTEETFDAPSTPHGLH</sequence>
<protein>
    <submittedName>
        <fullName evidence="2">SnoaL-like protein</fullName>
    </submittedName>
</protein>
<feature type="domain" description="SnoaL-like" evidence="1">
    <location>
        <begin position="34"/>
        <end position="148"/>
    </location>
</feature>
<dbReference type="AlphaFoldDB" id="A0A2M8VQ62"/>
<dbReference type="Proteomes" id="UP000229366">
    <property type="component" value="Unassembled WGS sequence"/>
</dbReference>
<accession>A0A2M8VQ62</accession>
<evidence type="ECO:0000259" key="1">
    <source>
        <dbReference type="Pfam" id="PF13474"/>
    </source>
</evidence>
<dbReference type="SUPFAM" id="SSF54427">
    <property type="entry name" value="NTF2-like"/>
    <property type="match status" value="1"/>
</dbReference>
<dbReference type="InterPro" id="IPR037401">
    <property type="entry name" value="SnoaL-like"/>
</dbReference>
<comment type="caution">
    <text evidence="2">The sequence shown here is derived from an EMBL/GenBank/DDBJ whole genome shotgun (WGS) entry which is preliminary data.</text>
</comment>
<organism evidence="2 3">
    <name type="scientific">Polynucleobacter brandtiae</name>
    <dbReference type="NCBI Taxonomy" id="1938816"/>
    <lineage>
        <taxon>Bacteria</taxon>
        <taxon>Pseudomonadati</taxon>
        <taxon>Pseudomonadota</taxon>
        <taxon>Betaproteobacteria</taxon>
        <taxon>Burkholderiales</taxon>
        <taxon>Burkholderiaceae</taxon>
        <taxon>Polynucleobacter</taxon>
    </lineage>
</organism>
<proteinExistence type="predicted"/>
<dbReference type="Gene3D" id="3.10.450.50">
    <property type="match status" value="1"/>
</dbReference>
<dbReference type="EMBL" id="PGTX01000003">
    <property type="protein sequence ID" value="PJI79283.1"/>
    <property type="molecule type" value="Genomic_DNA"/>
</dbReference>